<gene>
    <name evidence="1" type="ORF">Forpe1208_v001816</name>
</gene>
<evidence type="ECO:0000313" key="2">
    <source>
        <dbReference type="Proteomes" id="UP000694050"/>
    </source>
</evidence>
<reference evidence="1" key="1">
    <citation type="submission" date="2021-04" db="EMBL/GenBank/DDBJ databases">
        <title>First draft genome resource for Brassicaceae pathogens Fusarium oxysporum f. sp. raphani and Fusarium oxysporum f. sp. rapae.</title>
        <authorList>
            <person name="Asai S."/>
        </authorList>
    </citation>
    <scope>NUCLEOTIDE SEQUENCE</scope>
    <source>
        <strain evidence="1">Tf1208</strain>
    </source>
</reference>
<sequence>MYYFADGCAVFHSAVAHGDLEAVQRCTQLEAAPRTMRTLPHGCSCPSELPHKRHSLFDSLLEYVACGSTPVGKFLDGLQWLLDEGSKANKPMDQPWHKNHYNDHYHHMPELLVTILGRNTERARTEEIIEMIEFLQSYGFCLPYQVNTAAHRLFHHDERDVKRLIYTPFDVALRPHCPTNFLRIVLEEYKRRGLAIKVAHDTQPDQVRIWAGYSRHGEDGWWSNRTNIGNVAWSLFLGLMDSSMIWKESYLGEATHEFQEKIQLLVGYEAVDSNELLALQCILEAMNDITLKAQRLGGFDEERDGKEYWHRLCEAVSRSARHLDLPRDDTRSRLAHYPLHSFTLEGQWNPWSLWFNYELQKPEFRADMSFSWMQHEWWKLEQDEKGMWYDSQWNFFHRYEFSSRTLPKWQRVNFDKYVAVVEKRWLKLNPYYSTSTSHDPNDKS</sequence>
<proteinExistence type="predicted"/>
<evidence type="ECO:0000313" key="1">
    <source>
        <dbReference type="EMBL" id="KAG7422341.1"/>
    </source>
</evidence>
<name>A0A8J5P7W2_FUSOX</name>
<dbReference type="Proteomes" id="UP000694050">
    <property type="component" value="Unassembled WGS sequence"/>
</dbReference>
<accession>A0A8J5P7W2</accession>
<comment type="caution">
    <text evidence="1">The sequence shown here is derived from an EMBL/GenBank/DDBJ whole genome shotgun (WGS) entry which is preliminary data.</text>
</comment>
<organism evidence="1 2">
    <name type="scientific">Fusarium oxysporum f. sp. rapae</name>
    <dbReference type="NCBI Taxonomy" id="485398"/>
    <lineage>
        <taxon>Eukaryota</taxon>
        <taxon>Fungi</taxon>
        <taxon>Dikarya</taxon>
        <taxon>Ascomycota</taxon>
        <taxon>Pezizomycotina</taxon>
        <taxon>Sordariomycetes</taxon>
        <taxon>Hypocreomycetidae</taxon>
        <taxon>Hypocreales</taxon>
        <taxon>Nectriaceae</taxon>
        <taxon>Fusarium</taxon>
        <taxon>Fusarium oxysporum species complex</taxon>
    </lineage>
</organism>
<protein>
    <submittedName>
        <fullName evidence="1">Uncharacterized protein</fullName>
    </submittedName>
</protein>
<dbReference type="EMBL" id="JAELUQ010000001">
    <property type="protein sequence ID" value="KAG7422341.1"/>
    <property type="molecule type" value="Genomic_DNA"/>
</dbReference>
<dbReference type="AlphaFoldDB" id="A0A8J5P7W2"/>